<dbReference type="SUPFAM" id="SSF56300">
    <property type="entry name" value="Metallo-dependent phosphatases"/>
    <property type="match status" value="1"/>
</dbReference>
<name>A0A6J5PW56_9CAUD</name>
<dbReference type="InterPro" id="IPR029052">
    <property type="entry name" value="Metallo-depent_PP-like"/>
</dbReference>
<dbReference type="GO" id="GO:0016787">
    <property type="term" value="F:hydrolase activity"/>
    <property type="evidence" value="ECO:0007669"/>
    <property type="project" value="InterPro"/>
</dbReference>
<protein>
    <submittedName>
        <fullName evidence="2">Calcineurin-like phosphoesterase domain, ApaH type</fullName>
    </submittedName>
</protein>
<evidence type="ECO:0000313" key="2">
    <source>
        <dbReference type="EMBL" id="CAB4171704.1"/>
    </source>
</evidence>
<dbReference type="Pfam" id="PF00149">
    <property type="entry name" value="Metallophos"/>
    <property type="match status" value="1"/>
</dbReference>
<feature type="domain" description="Calcineurin-like phosphoesterase" evidence="1">
    <location>
        <begin position="22"/>
        <end position="206"/>
    </location>
</feature>
<dbReference type="InterPro" id="IPR004843">
    <property type="entry name" value="Calcineurin-like_PHP"/>
</dbReference>
<organism evidence="2">
    <name type="scientific">uncultured Caudovirales phage</name>
    <dbReference type="NCBI Taxonomy" id="2100421"/>
    <lineage>
        <taxon>Viruses</taxon>
        <taxon>Duplodnaviria</taxon>
        <taxon>Heunggongvirae</taxon>
        <taxon>Uroviricota</taxon>
        <taxon>Caudoviricetes</taxon>
        <taxon>Peduoviridae</taxon>
        <taxon>Maltschvirus</taxon>
        <taxon>Maltschvirus maltsch</taxon>
    </lineage>
</organism>
<proteinExistence type="predicted"/>
<accession>A0A6J5PW56</accession>
<reference evidence="2" key="1">
    <citation type="submission" date="2020-05" db="EMBL/GenBank/DDBJ databases">
        <authorList>
            <person name="Chiriac C."/>
            <person name="Salcher M."/>
            <person name="Ghai R."/>
            <person name="Kavagutti S V."/>
        </authorList>
    </citation>
    <scope>NUCLEOTIDE SEQUENCE</scope>
</reference>
<evidence type="ECO:0000259" key="1">
    <source>
        <dbReference type="Pfam" id="PF00149"/>
    </source>
</evidence>
<gene>
    <name evidence="2" type="ORF">UFOVP929_14</name>
</gene>
<sequence length="300" mass="33438">MRLIRVREDFSKVKPCINLYPIGDTHLGAVDTDEAALRADIKKIEEDPSARIVFMGDSGDCITHRDPRFAAGMWSQRYVEAMHHEGGVITETVEHVAELFEPVKDKVWAWISGNHERTIRKHTDREIGNEICALLGIQSKYLGYGGFIRVDWYRSSSRAAGAHTVTIIDAMHGWQGGRRSGAKLNQMEVELSYTDADVILRGHSHDRVAQVVQSLRVAHGGVQDWPRVIAHTGTYKQGWTDTGSAETHDTWEETKGFRKRGSATTGPPVITIIPTLTLDRPSRVAGNGTLKASVNYEVRV</sequence>
<dbReference type="EMBL" id="LR796871">
    <property type="protein sequence ID" value="CAB4171704.1"/>
    <property type="molecule type" value="Genomic_DNA"/>
</dbReference>